<dbReference type="Proteomes" id="UP000291084">
    <property type="component" value="Chromosome 1"/>
</dbReference>
<protein>
    <recommendedName>
        <fullName evidence="3">Aminotransferase-like plant mobile domain-containing protein</fullName>
    </recommendedName>
</protein>
<name>A0A0S3R0H9_PHAAN</name>
<accession>A0A0S3R0H9</accession>
<dbReference type="AlphaFoldDB" id="A0A0S3R0H9"/>
<evidence type="ECO:0008006" key="3">
    <source>
        <dbReference type="Google" id="ProtNLM"/>
    </source>
</evidence>
<evidence type="ECO:0000313" key="1">
    <source>
        <dbReference type="EMBL" id="BAT74063.1"/>
    </source>
</evidence>
<organism evidence="1 2">
    <name type="scientific">Vigna angularis var. angularis</name>
    <dbReference type="NCBI Taxonomy" id="157739"/>
    <lineage>
        <taxon>Eukaryota</taxon>
        <taxon>Viridiplantae</taxon>
        <taxon>Streptophyta</taxon>
        <taxon>Embryophyta</taxon>
        <taxon>Tracheophyta</taxon>
        <taxon>Spermatophyta</taxon>
        <taxon>Magnoliopsida</taxon>
        <taxon>eudicotyledons</taxon>
        <taxon>Gunneridae</taxon>
        <taxon>Pentapetalae</taxon>
        <taxon>rosids</taxon>
        <taxon>fabids</taxon>
        <taxon>Fabales</taxon>
        <taxon>Fabaceae</taxon>
        <taxon>Papilionoideae</taxon>
        <taxon>50 kb inversion clade</taxon>
        <taxon>NPAAA clade</taxon>
        <taxon>indigoferoid/millettioid clade</taxon>
        <taxon>Phaseoleae</taxon>
        <taxon>Vigna</taxon>
    </lineage>
</organism>
<dbReference type="EMBL" id="AP015034">
    <property type="protein sequence ID" value="BAT74063.1"/>
    <property type="molecule type" value="Genomic_DNA"/>
</dbReference>
<sequence length="148" mass="17216">MLTDKQKASISQTPFQWFLELNDDIKLGRNILSDLLERWDDERGGFWFGEKFVELKEVDVTLSLGLGLVGEPIMLNEKTLEKSDCRKYFAKGNGKYELQVIYEFILKKHKKLPSVDVCRLYILVGISEILLPIVPKQYSQFCLKKLIK</sequence>
<gene>
    <name evidence="1" type="primary">Vigan.01G165400</name>
    <name evidence="1" type="ORF">VIGAN_01165400</name>
</gene>
<proteinExistence type="predicted"/>
<evidence type="ECO:0000313" key="2">
    <source>
        <dbReference type="Proteomes" id="UP000291084"/>
    </source>
</evidence>
<reference evidence="1 2" key="1">
    <citation type="journal article" date="2015" name="Sci. Rep.">
        <title>The power of single molecule real-time sequencing technology in the de novo assembly of a eukaryotic genome.</title>
        <authorList>
            <person name="Sakai H."/>
            <person name="Naito K."/>
            <person name="Ogiso-Tanaka E."/>
            <person name="Takahashi Y."/>
            <person name="Iseki K."/>
            <person name="Muto C."/>
            <person name="Satou K."/>
            <person name="Teruya K."/>
            <person name="Shiroma A."/>
            <person name="Shimoji M."/>
            <person name="Hirano T."/>
            <person name="Itoh T."/>
            <person name="Kaga A."/>
            <person name="Tomooka N."/>
        </authorList>
    </citation>
    <scope>NUCLEOTIDE SEQUENCE [LARGE SCALE GENOMIC DNA]</scope>
    <source>
        <strain evidence="2">cv. Shumari</strain>
    </source>
</reference>
<keyword evidence="2" id="KW-1185">Reference proteome</keyword>